<comment type="caution">
    <text evidence="1">The sequence shown here is derived from an EMBL/GenBank/DDBJ whole genome shotgun (WGS) entry which is preliminary data.</text>
</comment>
<dbReference type="Pfam" id="PF11836">
    <property type="entry name" value="Phage_TAC_11"/>
    <property type="match status" value="1"/>
</dbReference>
<reference evidence="1 2" key="1">
    <citation type="submission" date="2018-05" db="EMBL/GenBank/DDBJ databases">
        <title>Zavarzinia sp. HR-AS.</title>
        <authorList>
            <person name="Lee Y."/>
            <person name="Jeon C.O."/>
        </authorList>
    </citation>
    <scope>NUCLEOTIDE SEQUENCE [LARGE SCALE GENOMIC DNA]</scope>
    <source>
        <strain evidence="1 2">HR-AS</strain>
    </source>
</reference>
<gene>
    <name evidence="1" type="ORF">DKG74_07135</name>
</gene>
<dbReference type="RefSeq" id="WP_109904132.1">
    <property type="nucleotide sequence ID" value="NZ_QGLE01000003.1"/>
</dbReference>
<keyword evidence="2" id="KW-1185">Reference proteome</keyword>
<dbReference type="Proteomes" id="UP000245461">
    <property type="component" value="Unassembled WGS sequence"/>
</dbReference>
<organism evidence="1 2">
    <name type="scientific">Zavarzinia aquatilis</name>
    <dbReference type="NCBI Taxonomy" id="2211142"/>
    <lineage>
        <taxon>Bacteria</taxon>
        <taxon>Pseudomonadati</taxon>
        <taxon>Pseudomonadota</taxon>
        <taxon>Alphaproteobacteria</taxon>
        <taxon>Rhodospirillales</taxon>
        <taxon>Zavarziniaceae</taxon>
        <taxon>Zavarzinia</taxon>
    </lineage>
</organism>
<sequence>MTPKTLTWTGGEHAFRLGIEHLRALEQRCNAGPEEILGRLMTRTWRVADVTDTIRLGLEGGGLAKDEARRLVAAHVEDGPLALSVELAQTLIMLALWGDAEAPPAGGDADAVVSV</sequence>
<evidence type="ECO:0000313" key="1">
    <source>
        <dbReference type="EMBL" id="PWR24571.1"/>
    </source>
</evidence>
<dbReference type="OrthoDB" id="7509188at2"/>
<dbReference type="EMBL" id="QGLE01000003">
    <property type="protein sequence ID" value="PWR24571.1"/>
    <property type="molecule type" value="Genomic_DNA"/>
</dbReference>
<protein>
    <submittedName>
        <fullName evidence="1">Gene transfer agent family protein</fullName>
    </submittedName>
</protein>
<evidence type="ECO:0000313" key="2">
    <source>
        <dbReference type="Proteomes" id="UP000245461"/>
    </source>
</evidence>
<proteinExistence type="predicted"/>
<dbReference type="AlphaFoldDB" id="A0A317ECX1"/>
<name>A0A317ECX1_9PROT</name>
<dbReference type="InterPro" id="IPR021791">
    <property type="entry name" value="Phage_TAC_11"/>
</dbReference>
<accession>A0A317ECX1</accession>